<evidence type="ECO:0000313" key="1">
    <source>
        <dbReference type="EMBL" id="CEG13475.1"/>
    </source>
</evidence>
<proteinExistence type="predicted"/>
<gene>
    <name evidence="1" type="ORF">MSIBF_A400002</name>
</gene>
<protein>
    <submittedName>
        <fullName evidence="1">Uncharacterized protein</fullName>
    </submittedName>
</protein>
<name>A0A098EEM3_9ZZZZ</name>
<accession>A0A098EEM3</accession>
<organism evidence="1">
    <name type="scientific">groundwater metagenome</name>
    <dbReference type="NCBI Taxonomy" id="717931"/>
    <lineage>
        <taxon>unclassified sequences</taxon>
        <taxon>metagenomes</taxon>
        <taxon>ecological metagenomes</taxon>
    </lineage>
</organism>
<reference evidence="1" key="1">
    <citation type="submission" date="2014-09" db="EMBL/GenBank/DDBJ databases">
        <authorList>
            <person name="Probst J Alexander"/>
        </authorList>
    </citation>
    <scope>NUCLEOTIDE SEQUENCE</scope>
</reference>
<dbReference type="EMBL" id="CCXY01000335">
    <property type="protein sequence ID" value="CEG13475.1"/>
    <property type="molecule type" value="Genomic_DNA"/>
</dbReference>
<sequence length="81" mass="9353">MQILSTETKTVSRKNLAVLCLPLITLNGSMRDINKSIGNALKHICGYNYKHASIDKYLRELKYLRISSNFIKTTAEFWINF</sequence>
<dbReference type="AlphaFoldDB" id="A0A098EEM3"/>